<evidence type="ECO:0000313" key="2">
    <source>
        <dbReference type="Proteomes" id="UP000230423"/>
    </source>
</evidence>
<dbReference type="EMBL" id="KZ359923">
    <property type="protein sequence ID" value="PIO58773.1"/>
    <property type="molecule type" value="Genomic_DNA"/>
</dbReference>
<accession>A0A2G9TLA6</accession>
<dbReference type="AlphaFoldDB" id="A0A2G9TLA6"/>
<evidence type="ECO:0000313" key="1">
    <source>
        <dbReference type="EMBL" id="PIO58773.1"/>
    </source>
</evidence>
<feature type="non-terminal residue" evidence="1">
    <location>
        <position position="157"/>
    </location>
</feature>
<reference evidence="1 2" key="1">
    <citation type="submission" date="2015-09" db="EMBL/GenBank/DDBJ databases">
        <title>Draft genome of the parasitic nematode Teladorsagia circumcincta isolate WARC Sus (inbred).</title>
        <authorList>
            <person name="Mitreva M."/>
        </authorList>
    </citation>
    <scope>NUCLEOTIDE SEQUENCE [LARGE SCALE GENOMIC DNA]</scope>
    <source>
        <strain evidence="1 2">S</strain>
    </source>
</reference>
<dbReference type="Proteomes" id="UP000230423">
    <property type="component" value="Unassembled WGS sequence"/>
</dbReference>
<gene>
    <name evidence="1" type="ORF">TELCIR_19784</name>
</gene>
<name>A0A2G9TLA6_TELCI</name>
<protein>
    <submittedName>
        <fullName evidence="1">Uncharacterized protein</fullName>
    </submittedName>
</protein>
<dbReference type="OrthoDB" id="10257284at2759"/>
<sequence length="157" mass="17760">HGNRNPEVFLDENPRTWGFEGDAELTSSHQELAQHAWPRDHGANKPNTKLCVLAMWKPIDEDLLPNLAEAKRKHAPLLNYVGQKTGWNMTSLGKLADLADNLIEIDMYNASYPDWLLRPDLPGYDRDKIIDEIMGFAEMPQIACTNYAPCRDLMAGV</sequence>
<keyword evidence="2" id="KW-1185">Reference proteome</keyword>
<proteinExistence type="predicted"/>
<feature type="non-terminal residue" evidence="1">
    <location>
        <position position="1"/>
    </location>
</feature>
<organism evidence="1 2">
    <name type="scientific">Teladorsagia circumcincta</name>
    <name type="common">Brown stomach worm</name>
    <name type="synonym">Ostertagia circumcincta</name>
    <dbReference type="NCBI Taxonomy" id="45464"/>
    <lineage>
        <taxon>Eukaryota</taxon>
        <taxon>Metazoa</taxon>
        <taxon>Ecdysozoa</taxon>
        <taxon>Nematoda</taxon>
        <taxon>Chromadorea</taxon>
        <taxon>Rhabditida</taxon>
        <taxon>Rhabditina</taxon>
        <taxon>Rhabditomorpha</taxon>
        <taxon>Strongyloidea</taxon>
        <taxon>Trichostrongylidae</taxon>
        <taxon>Teladorsagia</taxon>
    </lineage>
</organism>